<dbReference type="InterPro" id="IPR050879">
    <property type="entry name" value="Acyltransferase_3"/>
</dbReference>
<dbReference type="InterPro" id="IPR002656">
    <property type="entry name" value="Acyl_transf_3_dom"/>
</dbReference>
<gene>
    <name evidence="3" type="ORF">Vbra_21439</name>
</gene>
<reference evidence="3 4" key="1">
    <citation type="submission" date="2014-11" db="EMBL/GenBank/DDBJ databases">
        <authorList>
            <person name="Zhu J."/>
            <person name="Qi W."/>
            <person name="Song R."/>
        </authorList>
    </citation>
    <scope>NUCLEOTIDE SEQUENCE [LARGE SCALE GENOMIC DNA]</scope>
</reference>
<dbReference type="Pfam" id="PF01757">
    <property type="entry name" value="Acyl_transf_3"/>
    <property type="match status" value="1"/>
</dbReference>
<feature type="transmembrane region" description="Helical" evidence="1">
    <location>
        <begin position="378"/>
        <end position="399"/>
    </location>
</feature>
<dbReference type="GO" id="GO:0016747">
    <property type="term" value="F:acyltransferase activity, transferring groups other than amino-acyl groups"/>
    <property type="evidence" value="ECO:0007669"/>
    <property type="project" value="InterPro"/>
</dbReference>
<feature type="transmembrane region" description="Helical" evidence="1">
    <location>
        <begin position="134"/>
        <end position="152"/>
    </location>
</feature>
<dbReference type="VEuPathDB" id="CryptoDB:Vbra_21439"/>
<evidence type="ECO:0000259" key="2">
    <source>
        <dbReference type="Pfam" id="PF01757"/>
    </source>
</evidence>
<accession>A0A0G4FL01</accession>
<feature type="transmembrane region" description="Helical" evidence="1">
    <location>
        <begin position="89"/>
        <end position="113"/>
    </location>
</feature>
<dbReference type="InParanoid" id="A0A0G4FL01"/>
<keyword evidence="4" id="KW-1185">Reference proteome</keyword>
<feature type="transmembrane region" description="Helical" evidence="1">
    <location>
        <begin position="48"/>
        <end position="69"/>
    </location>
</feature>
<evidence type="ECO:0000313" key="3">
    <source>
        <dbReference type="EMBL" id="CEM14652.1"/>
    </source>
</evidence>
<evidence type="ECO:0000256" key="1">
    <source>
        <dbReference type="SAM" id="Phobius"/>
    </source>
</evidence>
<dbReference type="EMBL" id="CDMY01000456">
    <property type="protein sequence ID" value="CEM14652.1"/>
    <property type="molecule type" value="Genomic_DNA"/>
</dbReference>
<dbReference type="AlphaFoldDB" id="A0A0G4FL01"/>
<protein>
    <recommendedName>
        <fullName evidence="2">Acyltransferase 3 domain-containing protein</fullName>
    </recommendedName>
</protein>
<dbReference type="PhylomeDB" id="A0A0G4FL01"/>
<dbReference type="Proteomes" id="UP000041254">
    <property type="component" value="Unassembled WGS sequence"/>
</dbReference>
<evidence type="ECO:0000313" key="4">
    <source>
        <dbReference type="Proteomes" id="UP000041254"/>
    </source>
</evidence>
<feature type="domain" description="Acyltransferase 3" evidence="2">
    <location>
        <begin position="56"/>
        <end position="395"/>
    </location>
</feature>
<feature type="transmembrane region" description="Helical" evidence="1">
    <location>
        <begin position="187"/>
        <end position="206"/>
    </location>
</feature>
<dbReference type="PANTHER" id="PTHR23028">
    <property type="entry name" value="ACETYLTRANSFERASE"/>
    <property type="match status" value="1"/>
</dbReference>
<proteinExistence type="predicted"/>
<feature type="transmembrane region" description="Helical" evidence="1">
    <location>
        <begin position="242"/>
        <end position="262"/>
    </location>
</feature>
<keyword evidence="1" id="KW-1133">Transmembrane helix</keyword>
<name>A0A0G4FL01_VITBC</name>
<dbReference type="OMA" id="AGMACEV"/>
<dbReference type="OrthoDB" id="422716at2759"/>
<sequence>MGRGSKDSGIEMGVVDDSIGLQQDKDIEAPPTDAAQDPAPSQFSRSTYLTAFGFPRFIASWTIVWYHFYGFQHFPIWRNSTWESQYPSRWGYTWVYFFYMLSGFVITYTRLTAKDPQKNKQEGYFMFIYHRLKGIYPLHLVAILLCVWNLPAPSWSDLEHLPLTIFLVHVWRWDINLEDLPFNGPSWFLSVLLAFYLLFKPLYAGITRVNRWGLYAIMVVCTLWPGCCDITSGWLGVRFLKLYPLMFVPMCILGMCVARIFVENFYNPHTRKLEIDPSKVSIVFKVGVMVSYAVVFILYFTIENSSQTGYMLVWYFVYPLWTYLIYSLAVGIDPLAQVMTHPALVWTENLAWPIYILQNPVFKAGERFAGSWMEGDPLVRNLTFTAALAVFSVFFYYMVDAPMRAYFNLGKRGRK</sequence>
<feature type="transmembrane region" description="Helical" evidence="1">
    <location>
        <begin position="282"/>
        <end position="300"/>
    </location>
</feature>
<keyword evidence="1" id="KW-0472">Membrane</keyword>
<feature type="transmembrane region" description="Helical" evidence="1">
    <location>
        <begin position="212"/>
        <end position="235"/>
    </location>
</feature>
<keyword evidence="1" id="KW-0812">Transmembrane</keyword>
<feature type="transmembrane region" description="Helical" evidence="1">
    <location>
        <begin position="312"/>
        <end position="332"/>
    </location>
</feature>
<organism evidence="3 4">
    <name type="scientific">Vitrella brassicaformis (strain CCMP3155)</name>
    <dbReference type="NCBI Taxonomy" id="1169540"/>
    <lineage>
        <taxon>Eukaryota</taxon>
        <taxon>Sar</taxon>
        <taxon>Alveolata</taxon>
        <taxon>Colpodellida</taxon>
        <taxon>Vitrellaceae</taxon>
        <taxon>Vitrella</taxon>
    </lineage>
</organism>